<evidence type="ECO:0000313" key="5">
    <source>
        <dbReference type="Proteomes" id="UP000054598"/>
    </source>
</evidence>
<dbReference type="PATRIC" id="fig|2198.3.peg.2040"/>
<dbReference type="InterPro" id="IPR050492">
    <property type="entry name" value="Bact_metal-bind_prot9"/>
</dbReference>
<comment type="caution">
    <text evidence="4">The sequence shown here is derived from an EMBL/GenBank/DDBJ whole genome shotgun (WGS) entry which is preliminary data.</text>
</comment>
<protein>
    <submittedName>
        <fullName evidence="4">Periplasmic solute binding protein</fullName>
    </submittedName>
</protein>
<dbReference type="PANTHER" id="PTHR42953">
    <property type="entry name" value="HIGH-AFFINITY ZINC UPTAKE SYSTEM PROTEIN ZNUA-RELATED"/>
    <property type="match status" value="1"/>
</dbReference>
<name>A0A101IPV7_9EURY</name>
<organism evidence="4 5">
    <name type="scientific">Methanoculleus marisnigri</name>
    <dbReference type="NCBI Taxonomy" id="2198"/>
    <lineage>
        <taxon>Archaea</taxon>
        <taxon>Methanobacteriati</taxon>
        <taxon>Methanobacteriota</taxon>
        <taxon>Stenosarchaea group</taxon>
        <taxon>Methanomicrobia</taxon>
        <taxon>Methanomicrobiales</taxon>
        <taxon>Methanomicrobiaceae</taxon>
        <taxon>Methanoculleus</taxon>
    </lineage>
</organism>
<evidence type="ECO:0000256" key="2">
    <source>
        <dbReference type="ARBA" id="ARBA00022448"/>
    </source>
</evidence>
<dbReference type="EMBL" id="LGHE01000285">
    <property type="protein sequence ID" value="KUK99033.1"/>
    <property type="molecule type" value="Genomic_DNA"/>
</dbReference>
<dbReference type="PANTHER" id="PTHR42953:SF3">
    <property type="entry name" value="HIGH-AFFINITY ZINC UPTAKE SYSTEM PROTEIN ZNUA"/>
    <property type="match status" value="1"/>
</dbReference>
<dbReference type="PROSITE" id="PS51257">
    <property type="entry name" value="PROKAR_LIPOPROTEIN"/>
    <property type="match status" value="1"/>
</dbReference>
<keyword evidence="2" id="KW-0813">Transport</keyword>
<dbReference type="GO" id="GO:0046872">
    <property type="term" value="F:metal ion binding"/>
    <property type="evidence" value="ECO:0007669"/>
    <property type="project" value="InterPro"/>
</dbReference>
<dbReference type="Proteomes" id="UP000054598">
    <property type="component" value="Unassembled WGS sequence"/>
</dbReference>
<dbReference type="SUPFAM" id="SSF53807">
    <property type="entry name" value="Helical backbone' metal receptor"/>
    <property type="match status" value="1"/>
</dbReference>
<comment type="similarity">
    <text evidence="1">Belongs to the bacterial solute-binding protein 9 family.</text>
</comment>
<keyword evidence="3" id="KW-0732">Signal</keyword>
<sequence length="294" mass="30969">MMRGAAGIKPLSLIAAAACLLLGLMTAMAGCTGADGDVEDDGRIGVVVTIPPQQEFVERVGGDHVRVILLVPPGADPHTHEPAPAILAGVAEADLYAMVGSGIEFEIAWGEKIAALNPGMAVVNCSQGVEFIAADPHIWTSPRNAKVMVENIRDGLIEIDPENAEDYRRNAAAYLDDLDALDAEISALIAGSGVRVVLVDHPSWAYLARDYGFEEVAIESEGKEPSPKRIEHLIRLAEEEGVRVVFASPEHSTRSAGVIAEAIGGSVVTVSPLKKDYLDNMRQVAAAFAGSVSG</sequence>
<dbReference type="Gene3D" id="3.40.50.1980">
    <property type="entry name" value="Nitrogenase molybdenum iron protein domain"/>
    <property type="match status" value="2"/>
</dbReference>
<proteinExistence type="inferred from homology"/>
<dbReference type="GO" id="GO:0007155">
    <property type="term" value="P:cell adhesion"/>
    <property type="evidence" value="ECO:0007669"/>
    <property type="project" value="InterPro"/>
</dbReference>
<dbReference type="Pfam" id="PF01297">
    <property type="entry name" value="ZnuA"/>
    <property type="match status" value="1"/>
</dbReference>
<evidence type="ECO:0000256" key="1">
    <source>
        <dbReference type="ARBA" id="ARBA00011028"/>
    </source>
</evidence>
<dbReference type="InterPro" id="IPR006127">
    <property type="entry name" value="ZnuA-like"/>
</dbReference>
<dbReference type="GO" id="GO:0030001">
    <property type="term" value="P:metal ion transport"/>
    <property type="evidence" value="ECO:0007669"/>
    <property type="project" value="InterPro"/>
</dbReference>
<reference evidence="5" key="1">
    <citation type="journal article" date="2015" name="MBio">
        <title>Genome-Resolved Metagenomic Analysis Reveals Roles for Candidate Phyla and Other Microbial Community Members in Biogeochemical Transformations in Oil Reservoirs.</title>
        <authorList>
            <person name="Hu P."/>
            <person name="Tom L."/>
            <person name="Singh A."/>
            <person name="Thomas B.C."/>
            <person name="Baker B.J."/>
            <person name="Piceno Y.M."/>
            <person name="Andersen G.L."/>
            <person name="Banfield J.F."/>
        </authorList>
    </citation>
    <scope>NUCLEOTIDE SEQUENCE [LARGE SCALE GENOMIC DNA]</scope>
</reference>
<evidence type="ECO:0000313" key="4">
    <source>
        <dbReference type="EMBL" id="KUK99033.1"/>
    </source>
</evidence>
<gene>
    <name evidence="4" type="ORF">XE10_1918</name>
</gene>
<accession>A0A101IPV7</accession>
<dbReference type="InterPro" id="IPR006128">
    <property type="entry name" value="Lipoprotein_PsaA-like"/>
</dbReference>
<dbReference type="PRINTS" id="PR00690">
    <property type="entry name" value="ADHESNFAMILY"/>
</dbReference>
<evidence type="ECO:0000256" key="3">
    <source>
        <dbReference type="ARBA" id="ARBA00022729"/>
    </source>
</evidence>
<dbReference type="AlphaFoldDB" id="A0A101IPV7"/>